<dbReference type="Proteomes" id="UP000291485">
    <property type="component" value="Unassembled WGS sequence"/>
</dbReference>
<dbReference type="EMBL" id="SJSN01000010">
    <property type="protein sequence ID" value="TCD07659.1"/>
    <property type="molecule type" value="Genomic_DNA"/>
</dbReference>
<reference evidence="2 3" key="1">
    <citation type="submission" date="2019-02" db="EMBL/GenBank/DDBJ databases">
        <title>Pedobacter sp. RP-3-11 sp. nov., isolated from Arctic soil.</title>
        <authorList>
            <person name="Dahal R.H."/>
        </authorList>
    </citation>
    <scope>NUCLEOTIDE SEQUENCE [LARGE SCALE GENOMIC DNA]</scope>
    <source>
        <strain evidence="2 3">RP-3-11</strain>
    </source>
</reference>
<dbReference type="PIRSF" id="PIRSF028065">
    <property type="entry name" value="UCP028065"/>
    <property type="match status" value="1"/>
</dbReference>
<evidence type="ECO:0000313" key="2">
    <source>
        <dbReference type="EMBL" id="TCD07659.1"/>
    </source>
</evidence>
<dbReference type="InterPro" id="IPR007339">
    <property type="entry name" value="RclC-like"/>
</dbReference>
<dbReference type="InterPro" id="IPR016865">
    <property type="entry name" value="RclC"/>
</dbReference>
<dbReference type="AlphaFoldDB" id="A0A4R0NYX6"/>
<accession>A0A4R0NYX6</accession>
<keyword evidence="1" id="KW-1133">Transmembrane helix</keyword>
<sequence length="150" mass="16619">MILEKLGYRIGVIATIIVFLWIGIFKFTPGEAAAIKNYVSNSFLMNWMYSLFSVQTVSNIIGVYEITTGALLIASFWSRKIGFIAGILTLIIFVTTLSFLVTTPGIWKISEGVPVTDFFVVKDLAFLAIALLVIAKNRGDKMILTTKTKI</sequence>
<dbReference type="OrthoDB" id="1118972at2"/>
<dbReference type="PANTHER" id="PTHR40106">
    <property type="entry name" value="INNER MEMBRANE PROTEIN RCLC"/>
    <property type="match status" value="1"/>
</dbReference>
<dbReference type="PANTHER" id="PTHR40106:SF1">
    <property type="entry name" value="INNER MEMBRANE PROTEIN RCLC"/>
    <property type="match status" value="1"/>
</dbReference>
<gene>
    <name evidence="2" type="ORF">EZ449_14075</name>
</gene>
<dbReference type="RefSeq" id="WP_131559862.1">
    <property type="nucleotide sequence ID" value="NZ_SJSN01000010.1"/>
</dbReference>
<keyword evidence="1" id="KW-0472">Membrane</keyword>
<dbReference type="GO" id="GO:0005886">
    <property type="term" value="C:plasma membrane"/>
    <property type="evidence" value="ECO:0007669"/>
    <property type="project" value="TreeGrafter"/>
</dbReference>
<evidence type="ECO:0000256" key="1">
    <source>
        <dbReference type="SAM" id="Phobius"/>
    </source>
</evidence>
<organism evidence="2 3">
    <name type="scientific">Pedobacter frigidisoli</name>
    <dbReference type="NCBI Taxonomy" id="2530455"/>
    <lineage>
        <taxon>Bacteria</taxon>
        <taxon>Pseudomonadati</taxon>
        <taxon>Bacteroidota</taxon>
        <taxon>Sphingobacteriia</taxon>
        <taxon>Sphingobacteriales</taxon>
        <taxon>Sphingobacteriaceae</taxon>
        <taxon>Pedobacter</taxon>
    </lineage>
</organism>
<dbReference type="GO" id="GO:1901530">
    <property type="term" value="P:response to hypochlorite"/>
    <property type="evidence" value="ECO:0007669"/>
    <property type="project" value="TreeGrafter"/>
</dbReference>
<proteinExistence type="predicted"/>
<keyword evidence="1" id="KW-0812">Transmembrane</keyword>
<comment type="caution">
    <text evidence="2">The sequence shown here is derived from an EMBL/GenBank/DDBJ whole genome shotgun (WGS) entry which is preliminary data.</text>
</comment>
<name>A0A4R0NYX6_9SPHI</name>
<protein>
    <submittedName>
        <fullName evidence="2">DUF417 family protein</fullName>
    </submittedName>
</protein>
<feature type="transmembrane region" description="Helical" evidence="1">
    <location>
        <begin position="118"/>
        <end position="135"/>
    </location>
</feature>
<dbReference type="Pfam" id="PF04224">
    <property type="entry name" value="DUF417"/>
    <property type="match status" value="1"/>
</dbReference>
<feature type="transmembrane region" description="Helical" evidence="1">
    <location>
        <begin position="47"/>
        <end position="74"/>
    </location>
</feature>
<feature type="transmembrane region" description="Helical" evidence="1">
    <location>
        <begin position="7"/>
        <end position="27"/>
    </location>
</feature>
<feature type="transmembrane region" description="Helical" evidence="1">
    <location>
        <begin position="81"/>
        <end position="106"/>
    </location>
</feature>
<keyword evidence="3" id="KW-1185">Reference proteome</keyword>
<evidence type="ECO:0000313" key="3">
    <source>
        <dbReference type="Proteomes" id="UP000291485"/>
    </source>
</evidence>